<dbReference type="Proteomes" id="UP000199288">
    <property type="component" value="Unassembled WGS sequence"/>
</dbReference>
<proteinExistence type="predicted"/>
<evidence type="ECO:0000259" key="3">
    <source>
        <dbReference type="PROSITE" id="PS51186"/>
    </source>
</evidence>
<dbReference type="EMBL" id="FNQV01000014">
    <property type="protein sequence ID" value="SEA65454.1"/>
    <property type="molecule type" value="Genomic_DNA"/>
</dbReference>
<gene>
    <name evidence="4" type="ORF">SAMN02910418_02097</name>
</gene>
<evidence type="ECO:0000256" key="1">
    <source>
        <dbReference type="ARBA" id="ARBA00022679"/>
    </source>
</evidence>
<feature type="domain" description="N-acetyltransferase" evidence="3">
    <location>
        <begin position="130"/>
        <end position="273"/>
    </location>
</feature>
<dbReference type="InterPro" id="IPR025289">
    <property type="entry name" value="DUF4081"/>
</dbReference>
<protein>
    <recommendedName>
        <fullName evidence="3">N-acetyltransferase domain-containing protein</fullName>
    </recommendedName>
</protein>
<dbReference type="RefSeq" id="WP_092565655.1">
    <property type="nucleotide sequence ID" value="NZ_FNQV01000014.1"/>
</dbReference>
<name>A0A1H4CYF2_9ACTO</name>
<evidence type="ECO:0000256" key="2">
    <source>
        <dbReference type="ARBA" id="ARBA00023315"/>
    </source>
</evidence>
<dbReference type="InterPro" id="IPR000182">
    <property type="entry name" value="GNAT_dom"/>
</dbReference>
<evidence type="ECO:0000313" key="5">
    <source>
        <dbReference type="Proteomes" id="UP000199288"/>
    </source>
</evidence>
<reference evidence="5" key="1">
    <citation type="submission" date="2016-10" db="EMBL/GenBank/DDBJ databases">
        <authorList>
            <person name="Varghese N."/>
            <person name="Submissions S."/>
        </authorList>
    </citation>
    <scope>NUCLEOTIDE SEQUENCE [LARGE SCALE GENOMIC DNA]</scope>
    <source>
        <strain evidence="5">KPR-1</strain>
    </source>
</reference>
<dbReference type="PANTHER" id="PTHR43877">
    <property type="entry name" value="AMINOALKYLPHOSPHONATE N-ACETYLTRANSFERASE-RELATED-RELATED"/>
    <property type="match status" value="1"/>
</dbReference>
<dbReference type="Gene3D" id="3.40.630.30">
    <property type="match status" value="1"/>
</dbReference>
<dbReference type="PROSITE" id="PS51186">
    <property type="entry name" value="GNAT"/>
    <property type="match status" value="1"/>
</dbReference>
<dbReference type="GO" id="GO:0016747">
    <property type="term" value="F:acyltransferase activity, transferring groups other than amino-acyl groups"/>
    <property type="evidence" value="ECO:0007669"/>
    <property type="project" value="InterPro"/>
</dbReference>
<organism evidence="4 5">
    <name type="scientific">Bowdeniella nasicola</name>
    <dbReference type="NCBI Taxonomy" id="208480"/>
    <lineage>
        <taxon>Bacteria</taxon>
        <taxon>Bacillati</taxon>
        <taxon>Actinomycetota</taxon>
        <taxon>Actinomycetes</taxon>
        <taxon>Actinomycetales</taxon>
        <taxon>Actinomycetaceae</taxon>
        <taxon>Bowdeniella</taxon>
    </lineage>
</organism>
<dbReference type="Pfam" id="PF13312">
    <property type="entry name" value="DUF4081"/>
    <property type="match status" value="1"/>
</dbReference>
<accession>A0A1H4CYF2</accession>
<keyword evidence="1" id="KW-0808">Transferase</keyword>
<evidence type="ECO:0000313" key="4">
    <source>
        <dbReference type="EMBL" id="SEA65454.1"/>
    </source>
</evidence>
<sequence>MALRHAVIELCEAEPVTAVMMRRHVDAMGRRSAAYGQLYARVQQTERGPRVDAALWSGANLIALGYQDALNDFAKLAASQGRRCSSIVGHLGHVAGLWEQLRDVWSPPREERLDQPVLVKRQPSSVAPDPRLRFATVADTEAIVPAAIAMYTEEVGYDPRRFGAGYEHHIRSQIRAGRTFVITEDDTPGSPVVFTAEVGVLAGDVAQIHGVWVDPRLRGRGIGSAAMAGVCELTTAHLASTVSLYVNSYNAPAMRIYQRTGFEQVATFATILF</sequence>
<dbReference type="SUPFAM" id="SSF55729">
    <property type="entry name" value="Acyl-CoA N-acyltransferases (Nat)"/>
    <property type="match status" value="1"/>
</dbReference>
<dbReference type="InterPro" id="IPR016181">
    <property type="entry name" value="Acyl_CoA_acyltransferase"/>
</dbReference>
<keyword evidence="5" id="KW-1185">Reference proteome</keyword>
<dbReference type="PANTHER" id="PTHR43877:SF2">
    <property type="entry name" value="AMINOALKYLPHOSPHONATE N-ACETYLTRANSFERASE-RELATED"/>
    <property type="match status" value="1"/>
</dbReference>
<keyword evidence="2" id="KW-0012">Acyltransferase</keyword>
<dbReference type="AlphaFoldDB" id="A0A1H4CYF2"/>
<dbReference type="CDD" id="cd04301">
    <property type="entry name" value="NAT_SF"/>
    <property type="match status" value="1"/>
</dbReference>
<dbReference type="Pfam" id="PF00583">
    <property type="entry name" value="Acetyltransf_1"/>
    <property type="match status" value="1"/>
</dbReference>
<dbReference type="InterPro" id="IPR050832">
    <property type="entry name" value="Bact_Acetyltransf"/>
</dbReference>